<evidence type="ECO:0000313" key="6">
    <source>
        <dbReference type="EMBL" id="QEE31203.1"/>
    </source>
</evidence>
<dbReference type="Gene3D" id="2.40.170.20">
    <property type="entry name" value="TonB-dependent receptor, beta-barrel domain"/>
    <property type="match status" value="1"/>
</dbReference>
<name>A0A5B9EG57_9BACT</name>
<keyword evidence="2" id="KW-0472">Membrane</keyword>
<dbReference type="InterPro" id="IPR008969">
    <property type="entry name" value="CarboxyPept-like_regulatory"/>
</dbReference>
<dbReference type="InterPro" id="IPR036942">
    <property type="entry name" value="Beta-barrel_TonB_sf"/>
</dbReference>
<dbReference type="SUPFAM" id="SSF49464">
    <property type="entry name" value="Carboxypeptidase regulatory domain-like"/>
    <property type="match status" value="1"/>
</dbReference>
<feature type="region of interest" description="Disordered" evidence="4">
    <location>
        <begin position="480"/>
        <end position="504"/>
    </location>
</feature>
<dbReference type="Proteomes" id="UP000321820">
    <property type="component" value="Chromosome"/>
</dbReference>
<dbReference type="Pfam" id="PF13620">
    <property type="entry name" value="CarboxypepD_reg"/>
    <property type="match status" value="1"/>
</dbReference>
<evidence type="ECO:0000256" key="1">
    <source>
        <dbReference type="ARBA" id="ARBA00004442"/>
    </source>
</evidence>
<gene>
    <name evidence="6" type="ORF">FTW19_05965</name>
</gene>
<evidence type="ECO:0000256" key="2">
    <source>
        <dbReference type="ARBA" id="ARBA00023136"/>
    </source>
</evidence>
<keyword evidence="3" id="KW-0998">Cell outer membrane</keyword>
<evidence type="ECO:0000256" key="4">
    <source>
        <dbReference type="SAM" id="MobiDB-lite"/>
    </source>
</evidence>
<proteinExistence type="predicted"/>
<dbReference type="EMBL" id="CP042806">
    <property type="protein sequence ID" value="QEE31203.1"/>
    <property type="molecule type" value="Genomic_DNA"/>
</dbReference>
<dbReference type="OrthoDB" id="97893at2"/>
<feature type="compositionally biased region" description="Low complexity" evidence="4">
    <location>
        <begin position="29"/>
        <end position="44"/>
    </location>
</feature>
<keyword evidence="7" id="KW-1185">Reference proteome</keyword>
<evidence type="ECO:0000259" key="5">
    <source>
        <dbReference type="Pfam" id="PF25183"/>
    </source>
</evidence>
<dbReference type="KEGG" id="talb:FTW19_05965"/>
<evidence type="ECO:0000313" key="7">
    <source>
        <dbReference type="Proteomes" id="UP000321820"/>
    </source>
</evidence>
<feature type="region of interest" description="Disordered" evidence="4">
    <location>
        <begin position="16"/>
        <end position="44"/>
    </location>
</feature>
<reference evidence="6 7" key="1">
    <citation type="submission" date="2019-08" db="EMBL/GenBank/DDBJ databases">
        <title>Complete genome sequence of Terriglobus albidus strain ORNL.</title>
        <authorList>
            <person name="Podar M."/>
        </authorList>
    </citation>
    <scope>NUCLEOTIDE SEQUENCE [LARGE SCALE GENOMIC DNA]</scope>
    <source>
        <strain evidence="6 7">ORNL</strain>
    </source>
</reference>
<feature type="compositionally biased region" description="Low complexity" evidence="4">
    <location>
        <begin position="493"/>
        <end position="504"/>
    </location>
</feature>
<accession>A0A5B9EG57</accession>
<organism evidence="6 7">
    <name type="scientific">Terriglobus albidus</name>
    <dbReference type="NCBI Taxonomy" id="1592106"/>
    <lineage>
        <taxon>Bacteria</taxon>
        <taxon>Pseudomonadati</taxon>
        <taxon>Acidobacteriota</taxon>
        <taxon>Terriglobia</taxon>
        <taxon>Terriglobales</taxon>
        <taxon>Acidobacteriaceae</taxon>
        <taxon>Terriglobus</taxon>
    </lineage>
</organism>
<keyword evidence="6" id="KW-0675">Receptor</keyword>
<comment type="subcellular location">
    <subcellularLocation>
        <location evidence="1">Cell outer membrane</location>
    </subcellularLocation>
</comment>
<evidence type="ECO:0000256" key="3">
    <source>
        <dbReference type="ARBA" id="ARBA00023237"/>
    </source>
</evidence>
<sequence>MALVSLALLSPAVAQETAPATPAPPPATQPAQSATQETPGAPAATTATVDAAQGGTIRGTVKTGNTPLPGVAITATNTLTGKKYTTSSDITGAFQMAIPKNGRYVVKAELAAFALDTKEVLFNATSPREATAAFGLQLASRVAAAEQQQTTAASRIQNGMQSLAMAGLGDANTSDATTGTANTGVSMPTMSGIGDNAATESVAVTGQMGQTNGLANFNEEEIRNRIEDAMAQARLQGGGQGDQINAVVNMIGGMLMGGGPGGGPGGGGPGGGGGFGGGGGGGFMIGGGGAGRGGFRNFNPTQFHGSLYFRGGNGALDATSYSLTGNPNKPDYSNSTFGLSLTGSPYIPGLFKPNTKQFFFLNAQGTLSTTPTNLYGTVPTPAQRAGDFSQYRPARSTAIVPIYDPRTGTQFACNGQTNVICANRITSQAAALLNYYPAPNMSTTNSQGYNYQTIATSQSNQWNINTRFIRNFGQASGPFGGRFGGGGGGGARQSGNAASRRQQQQALRQNINIGFNYSNSDSATPNIFAPLNTSGTSTGYGFNLGYTIGKGRLNNNATLNWNRSNSITTNLYTNQSNPALAAGILVGTAATQANPFYYGLPSLTITNFTGLSSSSPSNRVGQTLSFSDFVGWNHGKHNFRFGFDLRRVHSDSIGGNNTVGAFTFSGYATQAPGSASGSGAGFADFLLGLPQQSRVQAGLYKNYLREWVYDWYVQDDYRVASGLTLNYGLRYEYFSPYVEKYNHLVNLDHNADFTAVSVVQAGASGPYTGSFPRSLVNPYRGMFAPRVGLAWRPKFIKQTVVRTGYGMNYNTTQYGSFAGSLSNQQPFAVTQTNIANQQGCGVLQLASAFNCSTATVQNNFAVNRDYRLARVNIWNLDIQHTFGLGIVMNVGYNGTSAGDLDMRRAPNRTATGLTTTGAQAFTYEDSSGYSRFNALSVNLRKRMQKGISLGATYQYGHSIDNASSIGGSSATIAQNDQRLDLEEGNSSFDVRHKVTGNYVFELPFGPNRAFLASGGAWSHILNNWNISGNFTFATGGYFTPQYVGTTAQTATGGNYTLRPDRDFSQSIAGQGTVGRWFNTAAFVAESNPTHFGNSSRNSIRGPGTVSNDMALARNFSFGDTRGLETRFSATNIFNTVQYSGINSTVNSPTFGQVTSVAAMRRITFLARYRF</sequence>
<dbReference type="Pfam" id="PF25183">
    <property type="entry name" value="OMP_b-brl_4"/>
    <property type="match status" value="1"/>
</dbReference>
<protein>
    <submittedName>
        <fullName evidence="6">TonB-dependent receptor</fullName>
    </submittedName>
</protein>
<feature type="domain" description="TonB-dependent transporter Oar-like beta-barrel" evidence="5">
    <location>
        <begin position="302"/>
        <end position="1161"/>
    </location>
</feature>
<dbReference type="GO" id="GO:0009279">
    <property type="term" value="C:cell outer membrane"/>
    <property type="evidence" value="ECO:0007669"/>
    <property type="project" value="UniProtKB-SubCell"/>
</dbReference>
<dbReference type="AlphaFoldDB" id="A0A5B9EG57"/>
<feature type="compositionally biased region" description="Gly residues" evidence="4">
    <location>
        <begin position="480"/>
        <end position="492"/>
    </location>
</feature>
<dbReference type="SUPFAM" id="SSF56935">
    <property type="entry name" value="Porins"/>
    <property type="match status" value="1"/>
</dbReference>
<dbReference type="InterPro" id="IPR057601">
    <property type="entry name" value="Oar-like_b-barrel"/>
</dbReference>